<dbReference type="InterPro" id="IPR056740">
    <property type="entry name" value="ILV_EDD_C"/>
</dbReference>
<proteinExistence type="inferred from homology"/>
<keyword evidence="7 11" id="KW-0311">Gluconate utilization</keyword>
<dbReference type="PROSITE" id="PS00887">
    <property type="entry name" value="ILVD_EDD_2"/>
    <property type="match status" value="1"/>
</dbReference>
<evidence type="ECO:0000256" key="1">
    <source>
        <dbReference type="ARBA" id="ARBA00006486"/>
    </source>
</evidence>
<evidence type="ECO:0000256" key="11">
    <source>
        <dbReference type="HAMAP-Rule" id="MF_02094"/>
    </source>
</evidence>
<protein>
    <recommendedName>
        <fullName evidence="11 12">Phosphogluconate dehydratase</fullName>
        <ecNumber evidence="11 12">4.2.1.12</ecNumber>
    </recommendedName>
</protein>
<keyword evidence="6 11" id="KW-0411">Iron-sulfur</keyword>
<evidence type="ECO:0000259" key="15">
    <source>
        <dbReference type="Pfam" id="PF24877"/>
    </source>
</evidence>
<evidence type="ECO:0000256" key="9">
    <source>
        <dbReference type="ARBA" id="ARBA00023277"/>
    </source>
</evidence>
<evidence type="ECO:0000256" key="3">
    <source>
        <dbReference type="ARBA" id="ARBA00022714"/>
    </source>
</evidence>
<comment type="function">
    <text evidence="11">Catalyzes the dehydration of 6-phospho-D-gluconate to 2-dehydro-3-deoxy-6-phospho-D-gluconate.</text>
</comment>
<dbReference type="SUPFAM" id="SSF143975">
    <property type="entry name" value="IlvD/EDD N-terminal domain-like"/>
    <property type="match status" value="1"/>
</dbReference>
<keyword evidence="3" id="KW-0001">2Fe-2S</keyword>
<feature type="domain" description="Dihydroxy-acid/6-phosphogluconate dehydratase C-terminal" evidence="15">
    <location>
        <begin position="420"/>
        <end position="615"/>
    </location>
</feature>
<dbReference type="PANTHER" id="PTHR43661:SF1">
    <property type="entry name" value="PHOSPHOGLUCONATE DEHYDRATASE"/>
    <property type="match status" value="1"/>
</dbReference>
<name>A0ABW2P4N3_9ACTN</name>
<evidence type="ECO:0000313" key="17">
    <source>
        <dbReference type="Proteomes" id="UP001596496"/>
    </source>
</evidence>
<gene>
    <name evidence="11 16" type="primary">edd</name>
    <name evidence="16" type="ORF">ACFQSB_13625</name>
</gene>
<evidence type="ECO:0000256" key="13">
    <source>
        <dbReference type="SAM" id="MobiDB-lite"/>
    </source>
</evidence>
<evidence type="ECO:0000256" key="5">
    <source>
        <dbReference type="ARBA" id="ARBA00023004"/>
    </source>
</evidence>
<dbReference type="InterPro" id="IPR000581">
    <property type="entry name" value="ILV_EDD_N"/>
</dbReference>
<keyword evidence="10" id="KW-0028">Amino-acid biosynthesis</keyword>
<feature type="binding site" evidence="11">
    <location>
        <position position="169"/>
    </location>
    <ligand>
        <name>[4Fe-4S] cluster</name>
        <dbReference type="ChEBI" id="CHEBI:49883"/>
    </ligand>
</feature>
<evidence type="ECO:0000256" key="10">
    <source>
        <dbReference type="ARBA" id="ARBA00023304"/>
    </source>
</evidence>
<reference evidence="17" key="1">
    <citation type="journal article" date="2019" name="Int. J. Syst. Evol. Microbiol.">
        <title>The Global Catalogue of Microorganisms (GCM) 10K type strain sequencing project: providing services to taxonomists for standard genome sequencing and annotation.</title>
        <authorList>
            <consortium name="The Broad Institute Genomics Platform"/>
            <consortium name="The Broad Institute Genome Sequencing Center for Infectious Disease"/>
            <person name="Wu L."/>
            <person name="Ma J."/>
        </authorList>
    </citation>
    <scope>NUCLEOTIDE SEQUENCE [LARGE SCALE GENOMIC DNA]</scope>
    <source>
        <strain evidence="17">CECT 7649</strain>
    </source>
</reference>
<evidence type="ECO:0000259" key="14">
    <source>
        <dbReference type="Pfam" id="PF00920"/>
    </source>
</evidence>
<dbReference type="RefSeq" id="WP_380826702.1">
    <property type="nucleotide sequence ID" value="NZ_JBHTCG010000007.1"/>
</dbReference>
<sequence>MSADPAPTSPAVHRTVQEVTERLVERSARTRAAYLRRVAAAAEEAYERGPARAGLGCANLAHGFAACSPGDKLVLRGAERPGVAIVTSYNDMLSAHQPFETYPPVLKDAVREAGGVAQVAGGVPAMCDGVTQGRAGMELSLYSREVIAMSTAIALSHDMFDASLLLGVCDKIVPGLLIGALHFGHLPAIFVPAGPMPSGLPNKVKARARQSFAEGKIGRGEMLDAEAKSYHSPGTCTFYGTANSNQVLMEVMGLHLPGATFVNPGTELRDGLTRAAARRAVEITAHGEEYTPVAHVVDEKALVNAAVALLATGGSTNHTMHLVAIAAAAGVELLWDDLAALSRVVPLLTRMYPNGQADVNHFHAAGGMQALIGDLLDNGLLHQDVLTVAGRGLGLYRSGAELKEGQVVWEERPSVSADLDVLRPAAEPFSADGGIHMVSGNLGRAVSKVSAVKPEHLVIEAPAKVFDDQAELMAAFQEGALDGQDFVAVIRYQGPSANGMPELHKLTPPLAVLLDRGQRVALVTDGRMSGASGKVPAAIHLSPEAADGGPIALVRDGDLVRLDSAAGTLDVLVPAEELAARTPQGRPLRDDEWVGTGRELFAAFRRAAAPADRGAGIFAISGAEGAGTPLPAGGALRTGAGHPAGDVLVAGDATATGDVLVAGGAPPAAGNAAASGAGGVPGRREARA</sequence>
<keyword evidence="17" id="KW-1185">Reference proteome</keyword>
<dbReference type="EC" id="4.2.1.12" evidence="11 12"/>
<dbReference type="GO" id="GO:0004456">
    <property type="term" value="F:phosphogluconate dehydratase activity"/>
    <property type="evidence" value="ECO:0007669"/>
    <property type="project" value="UniProtKB-EC"/>
</dbReference>
<evidence type="ECO:0000256" key="8">
    <source>
        <dbReference type="ARBA" id="ARBA00023239"/>
    </source>
</evidence>
<keyword evidence="8 11" id="KW-0456">Lyase</keyword>
<comment type="caution">
    <text evidence="16">The sequence shown here is derived from an EMBL/GenBank/DDBJ whole genome shotgun (WGS) entry which is preliminary data.</text>
</comment>
<dbReference type="PROSITE" id="PS00886">
    <property type="entry name" value="ILVD_EDD_1"/>
    <property type="match status" value="1"/>
</dbReference>
<feature type="binding site" evidence="11">
    <location>
        <position position="236"/>
    </location>
    <ligand>
        <name>[4Fe-4S] cluster</name>
        <dbReference type="ChEBI" id="CHEBI:49883"/>
    </ligand>
</feature>
<evidence type="ECO:0000313" key="16">
    <source>
        <dbReference type="EMBL" id="MFC7383255.1"/>
    </source>
</evidence>
<dbReference type="EMBL" id="JBHTCG010000007">
    <property type="protein sequence ID" value="MFC7383255.1"/>
    <property type="molecule type" value="Genomic_DNA"/>
</dbReference>
<comment type="similarity">
    <text evidence="1 11">Belongs to the IlvD/Edd family.</text>
</comment>
<dbReference type="InterPro" id="IPR042096">
    <property type="entry name" value="Dihydro-acid_dehy_C"/>
</dbReference>
<organism evidence="16 17">
    <name type="scientific">Sphaerisporangium rhizosphaerae</name>
    <dbReference type="NCBI Taxonomy" id="2269375"/>
    <lineage>
        <taxon>Bacteria</taxon>
        <taxon>Bacillati</taxon>
        <taxon>Actinomycetota</taxon>
        <taxon>Actinomycetes</taxon>
        <taxon>Streptosporangiales</taxon>
        <taxon>Streptosporangiaceae</taxon>
        <taxon>Sphaerisporangium</taxon>
    </lineage>
</organism>
<evidence type="ECO:0000256" key="2">
    <source>
        <dbReference type="ARBA" id="ARBA00022485"/>
    </source>
</evidence>
<keyword evidence="10" id="KW-0100">Branched-chain amino acid biosynthesis</keyword>
<evidence type="ECO:0000256" key="12">
    <source>
        <dbReference type="NCBIfam" id="TIGR01196"/>
    </source>
</evidence>
<accession>A0ABW2P4N3</accession>
<dbReference type="Gene3D" id="3.50.30.80">
    <property type="entry name" value="IlvD/EDD C-terminal domain-like"/>
    <property type="match status" value="1"/>
</dbReference>
<keyword evidence="5 11" id="KW-0408">Iron</keyword>
<keyword evidence="2 11" id="KW-0004">4Fe-4S</keyword>
<evidence type="ECO:0000256" key="7">
    <source>
        <dbReference type="ARBA" id="ARBA00023064"/>
    </source>
</evidence>
<comment type="cofactor">
    <cofactor evidence="11">
        <name>[4Fe-4S] cluster</name>
        <dbReference type="ChEBI" id="CHEBI:49883"/>
    </cofactor>
    <text evidence="11">Binds 1 [4Fe-4S] cluster.</text>
</comment>
<dbReference type="SUPFAM" id="SSF52016">
    <property type="entry name" value="LeuD/IlvD-like"/>
    <property type="match status" value="1"/>
</dbReference>
<keyword evidence="9 11" id="KW-0119">Carbohydrate metabolism</keyword>
<evidence type="ECO:0000256" key="4">
    <source>
        <dbReference type="ARBA" id="ARBA00022723"/>
    </source>
</evidence>
<feature type="region of interest" description="Disordered" evidence="13">
    <location>
        <begin position="662"/>
        <end position="688"/>
    </location>
</feature>
<feature type="domain" description="Dihydroxy-acid/6-phosphogluconate dehydratase N-terminal" evidence="14">
    <location>
        <begin position="80"/>
        <end position="393"/>
    </location>
</feature>
<keyword evidence="4 11" id="KW-0479">Metal-binding</keyword>
<dbReference type="Pfam" id="PF24877">
    <property type="entry name" value="ILV_EDD_C"/>
    <property type="match status" value="1"/>
</dbReference>
<feature type="compositionally biased region" description="Low complexity" evidence="13">
    <location>
        <begin position="662"/>
        <end position="675"/>
    </location>
</feature>
<dbReference type="InterPro" id="IPR020558">
    <property type="entry name" value="DiOHA_6PGluconate_deHydtase_CS"/>
</dbReference>
<dbReference type="InterPro" id="IPR004786">
    <property type="entry name" value="6-phosphgluc_deHydtase"/>
</dbReference>
<dbReference type="NCBIfam" id="TIGR01196">
    <property type="entry name" value="edd"/>
    <property type="match status" value="1"/>
</dbReference>
<dbReference type="Proteomes" id="UP001596496">
    <property type="component" value="Unassembled WGS sequence"/>
</dbReference>
<comment type="catalytic activity">
    <reaction evidence="11">
        <text>6-phospho-D-gluconate = 2-dehydro-3-deoxy-6-phospho-D-gluconate + H2O</text>
        <dbReference type="Rhea" id="RHEA:17277"/>
        <dbReference type="ChEBI" id="CHEBI:15377"/>
        <dbReference type="ChEBI" id="CHEBI:57569"/>
        <dbReference type="ChEBI" id="CHEBI:58759"/>
        <dbReference type="EC" id="4.2.1.12"/>
    </reaction>
</comment>
<comment type="pathway">
    <text evidence="11">Carbohydrate metabolism; Entner-Doudoroff pathway.</text>
</comment>
<dbReference type="PANTHER" id="PTHR43661">
    <property type="entry name" value="D-XYLONATE DEHYDRATASE"/>
    <property type="match status" value="1"/>
</dbReference>
<evidence type="ECO:0000256" key="6">
    <source>
        <dbReference type="ARBA" id="ARBA00023014"/>
    </source>
</evidence>
<dbReference type="HAMAP" id="MF_02094">
    <property type="entry name" value="Edd"/>
    <property type="match status" value="1"/>
</dbReference>
<dbReference type="InterPro" id="IPR037237">
    <property type="entry name" value="IlvD/EDD_N"/>
</dbReference>
<dbReference type="Pfam" id="PF00920">
    <property type="entry name" value="ILVD_EDD_N"/>
    <property type="match status" value="1"/>
</dbReference>